<gene>
    <name evidence="1" type="ORF">TQ35_0003640</name>
</gene>
<sequence length="179" mass="19791">MILPLLFFLVLAQPYHNVSYSVTVTVNNTVYQFTYNFTILQENSSTVTFNVTVSSLGFENTERYVVGINDPYPLPEDFRAFNTSDLTFVRNATLDGVQMQEYKGIFNALGKYNVPVTAYFNDGVLYSLNGSSDGVTVEVTQTPTTSTSTSTSTFSYLPLIVFVIAIVVAVVILLKIGKI</sequence>
<evidence type="ECO:0000313" key="1">
    <source>
        <dbReference type="EMBL" id="MEW9491281.1"/>
    </source>
</evidence>
<organism evidence="1 2">
    <name type="scientific">Candidatus Aramenus sulfurataquae</name>
    <dbReference type="NCBI Taxonomy" id="1326980"/>
    <lineage>
        <taxon>Archaea</taxon>
        <taxon>Thermoproteota</taxon>
        <taxon>Thermoprotei</taxon>
        <taxon>Sulfolobales</taxon>
        <taxon>Sulfolobaceae</taxon>
        <taxon>Candidatus Aramenus</taxon>
    </lineage>
</organism>
<evidence type="ECO:0000313" key="2">
    <source>
        <dbReference type="Proteomes" id="UP000053480"/>
    </source>
</evidence>
<comment type="caution">
    <text evidence="1">The sequence shown here is derived from an EMBL/GenBank/DDBJ whole genome shotgun (WGS) entry which is preliminary data.</text>
</comment>
<dbReference type="EMBL" id="JZWS03000003">
    <property type="protein sequence ID" value="MEW9491281.1"/>
    <property type="molecule type" value="Genomic_DNA"/>
</dbReference>
<dbReference type="Proteomes" id="UP000053480">
    <property type="component" value="Unassembled WGS sequence"/>
</dbReference>
<proteinExistence type="predicted"/>
<name>A0ACC6TN30_9CREN</name>
<accession>A0ACC6TN30</accession>
<protein>
    <submittedName>
        <fullName evidence="1">Uncharacterized protein</fullName>
    </submittedName>
</protein>
<reference evidence="1" key="1">
    <citation type="submission" date="2024-07" db="EMBL/GenBank/DDBJ databases">
        <title>Metagenome and Metagenome-Assembled Genomes of Archaea from a hot spring from the geothermal field of Los Azufres, Mexico.</title>
        <authorList>
            <person name="Marin-Paredes R."/>
            <person name="Martinez-Romero E."/>
            <person name="Servin-Garciduenas L.E."/>
        </authorList>
    </citation>
    <scope>NUCLEOTIDE SEQUENCE</scope>
    <source>
        <strain evidence="1">AZ1-454</strain>
    </source>
</reference>